<dbReference type="NCBIfam" id="TIGR00099">
    <property type="entry name" value="Cof-subfamily"/>
    <property type="match status" value="1"/>
</dbReference>
<gene>
    <name evidence="1" type="ORF">H8R10_05410</name>
</gene>
<reference evidence="1 2" key="1">
    <citation type="submission" date="2020-08" db="EMBL/GenBank/DDBJ databases">
        <title>Winkia gen. nov., sp. nov., isolated from faeces of the Anser albifrons in China.</title>
        <authorList>
            <person name="Liu Q."/>
        </authorList>
    </citation>
    <scope>NUCLEOTIDE SEQUENCE [LARGE SCALE GENOMIC DNA]</scope>
    <source>
        <strain evidence="1 2">C62</strain>
    </source>
</reference>
<protein>
    <submittedName>
        <fullName evidence="1">HAD family hydrolase</fullName>
    </submittedName>
</protein>
<dbReference type="AlphaFoldDB" id="A0A8I0KUG0"/>
<keyword evidence="1" id="KW-0378">Hydrolase</keyword>
<dbReference type="Pfam" id="PF08282">
    <property type="entry name" value="Hydrolase_3"/>
    <property type="match status" value="1"/>
</dbReference>
<dbReference type="GO" id="GO:0016791">
    <property type="term" value="F:phosphatase activity"/>
    <property type="evidence" value="ECO:0007669"/>
    <property type="project" value="TreeGrafter"/>
</dbReference>
<evidence type="ECO:0000313" key="2">
    <source>
        <dbReference type="Proteomes" id="UP000627538"/>
    </source>
</evidence>
<proteinExistence type="predicted"/>
<dbReference type="Proteomes" id="UP000627538">
    <property type="component" value="Unassembled WGS sequence"/>
</dbReference>
<name>A0A8I0KUG0_9ACTO</name>
<evidence type="ECO:0000313" key="1">
    <source>
        <dbReference type="EMBL" id="MBD3689663.1"/>
    </source>
</evidence>
<dbReference type="RefSeq" id="WP_191071694.1">
    <property type="nucleotide sequence ID" value="NZ_JACRUO010000001.1"/>
</dbReference>
<dbReference type="PANTHER" id="PTHR10000">
    <property type="entry name" value="PHOSPHOSERINE PHOSPHATASE"/>
    <property type="match status" value="1"/>
</dbReference>
<dbReference type="SUPFAM" id="SSF56784">
    <property type="entry name" value="HAD-like"/>
    <property type="match status" value="1"/>
</dbReference>
<dbReference type="Gene3D" id="3.40.50.1000">
    <property type="entry name" value="HAD superfamily/HAD-like"/>
    <property type="match status" value="1"/>
</dbReference>
<dbReference type="InterPro" id="IPR000150">
    <property type="entry name" value="Cof"/>
</dbReference>
<dbReference type="EMBL" id="JACRUO010000001">
    <property type="protein sequence ID" value="MBD3689663.1"/>
    <property type="molecule type" value="Genomic_DNA"/>
</dbReference>
<dbReference type="GO" id="GO:0000287">
    <property type="term" value="F:magnesium ion binding"/>
    <property type="evidence" value="ECO:0007669"/>
    <property type="project" value="TreeGrafter"/>
</dbReference>
<accession>A0A8I0KUG0</accession>
<comment type="caution">
    <text evidence="1">The sequence shown here is derived from an EMBL/GenBank/DDBJ whole genome shotgun (WGS) entry which is preliminary data.</text>
</comment>
<dbReference type="Gene3D" id="3.30.1240.10">
    <property type="match status" value="1"/>
</dbReference>
<sequence length="271" mass="27748">MTRLVFLDVDGTLIDHSQRVPASAQEAVRAAVDAGHVLMLCTGRAIPEIYPDIWDLGFTGIVASNGAYVRLGADVLTDVRLDAAQVAEVSGVLDDLGAHYVWQSPDAMHPSAGFAQAFTELAALTGGQWDRYLDYIADYTREGLPESSSKCTFTVPSATGHDLSDVTGALAGAYTVFAGSISTGAGVSGELVANGVSKGAGLARVVAHLGADVADTIAVGDSANDLPMLAAAGTSIAMGNGTPEAKAAASWVTSRIDEDGLARAFAHAALI</sequence>
<organism evidence="1 2">
    <name type="scientific">Nanchangia anserum</name>
    <dbReference type="NCBI Taxonomy" id="2692125"/>
    <lineage>
        <taxon>Bacteria</taxon>
        <taxon>Bacillati</taxon>
        <taxon>Actinomycetota</taxon>
        <taxon>Actinomycetes</taxon>
        <taxon>Actinomycetales</taxon>
        <taxon>Actinomycetaceae</taxon>
        <taxon>Nanchangia</taxon>
    </lineage>
</organism>
<dbReference type="PANTHER" id="PTHR10000:SF25">
    <property type="entry name" value="PHOSPHATASE YKRA-RELATED"/>
    <property type="match status" value="1"/>
</dbReference>
<dbReference type="GO" id="GO:0005829">
    <property type="term" value="C:cytosol"/>
    <property type="evidence" value="ECO:0007669"/>
    <property type="project" value="TreeGrafter"/>
</dbReference>
<dbReference type="InterPro" id="IPR036412">
    <property type="entry name" value="HAD-like_sf"/>
</dbReference>
<dbReference type="InterPro" id="IPR023214">
    <property type="entry name" value="HAD_sf"/>
</dbReference>
<dbReference type="PROSITE" id="PS01229">
    <property type="entry name" value="COF_2"/>
    <property type="match status" value="1"/>
</dbReference>
<keyword evidence="2" id="KW-1185">Reference proteome</keyword>